<reference evidence="2" key="1">
    <citation type="submission" date="2016-06" db="EMBL/GenBank/DDBJ databases">
        <title>Parallel loss of symbiosis genes in relatives of nitrogen-fixing non-legume Parasponia.</title>
        <authorList>
            <person name="Van Velzen R."/>
            <person name="Holmer R."/>
            <person name="Bu F."/>
            <person name="Rutten L."/>
            <person name="Van Zeijl A."/>
            <person name="Liu W."/>
            <person name="Santuari L."/>
            <person name="Cao Q."/>
            <person name="Sharma T."/>
            <person name="Shen D."/>
            <person name="Roswanjaya Y."/>
            <person name="Wardhani T."/>
            <person name="Kalhor M.S."/>
            <person name="Jansen J."/>
            <person name="Van den Hoogen J."/>
            <person name="Gungor B."/>
            <person name="Hartog M."/>
            <person name="Hontelez J."/>
            <person name="Verver J."/>
            <person name="Yang W.-C."/>
            <person name="Schijlen E."/>
            <person name="Repin R."/>
            <person name="Schilthuizen M."/>
            <person name="Schranz E."/>
            <person name="Heidstra R."/>
            <person name="Miyata K."/>
            <person name="Fedorova E."/>
            <person name="Kohlen W."/>
            <person name="Bisseling T."/>
            <person name="Smit S."/>
            <person name="Geurts R."/>
        </authorList>
    </citation>
    <scope>NUCLEOTIDE SEQUENCE [LARGE SCALE GENOMIC DNA]</scope>
    <source>
        <strain evidence="2">cv. RG33-2</strain>
    </source>
</reference>
<organism evidence="1 2">
    <name type="scientific">Trema orientale</name>
    <name type="common">Charcoal tree</name>
    <name type="synonym">Celtis orientalis</name>
    <dbReference type="NCBI Taxonomy" id="63057"/>
    <lineage>
        <taxon>Eukaryota</taxon>
        <taxon>Viridiplantae</taxon>
        <taxon>Streptophyta</taxon>
        <taxon>Embryophyta</taxon>
        <taxon>Tracheophyta</taxon>
        <taxon>Spermatophyta</taxon>
        <taxon>Magnoliopsida</taxon>
        <taxon>eudicotyledons</taxon>
        <taxon>Gunneridae</taxon>
        <taxon>Pentapetalae</taxon>
        <taxon>rosids</taxon>
        <taxon>fabids</taxon>
        <taxon>Rosales</taxon>
        <taxon>Cannabaceae</taxon>
        <taxon>Trema</taxon>
    </lineage>
</organism>
<evidence type="ECO:0000313" key="1">
    <source>
        <dbReference type="EMBL" id="PON84020.1"/>
    </source>
</evidence>
<gene>
    <name evidence="1" type="ORF">TorRG33x02_201400</name>
</gene>
<dbReference type="Proteomes" id="UP000237000">
    <property type="component" value="Unassembled WGS sequence"/>
</dbReference>
<proteinExistence type="predicted"/>
<dbReference type="EMBL" id="JXTC01000169">
    <property type="protein sequence ID" value="PON84020.1"/>
    <property type="molecule type" value="Genomic_DNA"/>
</dbReference>
<feature type="non-terminal residue" evidence="1">
    <location>
        <position position="1"/>
    </location>
</feature>
<dbReference type="InParanoid" id="A0A2P5EEP8"/>
<name>A0A2P5EEP8_TREOI</name>
<keyword evidence="2" id="KW-1185">Reference proteome</keyword>
<dbReference type="AlphaFoldDB" id="A0A2P5EEP8"/>
<accession>A0A2P5EEP8</accession>
<comment type="caution">
    <text evidence="1">The sequence shown here is derived from an EMBL/GenBank/DDBJ whole genome shotgun (WGS) entry which is preliminary data.</text>
</comment>
<sequence>TPVATKVVEAPQTVSSKLKGHKPVVTTTPAISLSVATKSLKKKGYCVESRCNKRCCI</sequence>
<evidence type="ECO:0000313" key="2">
    <source>
        <dbReference type="Proteomes" id="UP000237000"/>
    </source>
</evidence>
<protein>
    <submittedName>
        <fullName evidence="1">Uncharacterized protein</fullName>
    </submittedName>
</protein>